<keyword evidence="1" id="KW-0472">Membrane</keyword>
<dbReference type="Proteomes" id="UP001261125">
    <property type="component" value="Unassembled WGS sequence"/>
</dbReference>
<dbReference type="EMBL" id="JAWDIT010000001">
    <property type="protein sequence ID" value="MDU0344766.1"/>
    <property type="molecule type" value="Genomic_DNA"/>
</dbReference>
<evidence type="ECO:0000256" key="2">
    <source>
        <dbReference type="SAM" id="SignalP"/>
    </source>
</evidence>
<gene>
    <name evidence="4" type="ORF">RWH44_03510</name>
</gene>
<feature type="transmembrane region" description="Helical" evidence="1">
    <location>
        <begin position="80"/>
        <end position="102"/>
    </location>
</feature>
<feature type="chain" id="PRO_5046236203" evidence="2">
    <location>
        <begin position="23"/>
        <end position="158"/>
    </location>
</feature>
<organism evidence="4 5">
    <name type="scientific">Microbacterium phycohabitans</name>
    <dbReference type="NCBI Taxonomy" id="3075993"/>
    <lineage>
        <taxon>Bacteria</taxon>
        <taxon>Bacillati</taxon>
        <taxon>Actinomycetota</taxon>
        <taxon>Actinomycetes</taxon>
        <taxon>Micrococcales</taxon>
        <taxon>Microbacteriaceae</taxon>
        <taxon>Microbacterium</taxon>
    </lineage>
</organism>
<keyword evidence="1" id="KW-0812">Transmembrane</keyword>
<comment type="caution">
    <text evidence="4">The sequence shown here is derived from an EMBL/GenBank/DDBJ whole genome shotgun (WGS) entry which is preliminary data.</text>
</comment>
<keyword evidence="1" id="KW-1133">Transmembrane helix</keyword>
<feature type="signal peptide" evidence="2">
    <location>
        <begin position="1"/>
        <end position="22"/>
    </location>
</feature>
<name>A0ABU3SJA5_9MICO</name>
<evidence type="ECO:0000313" key="4">
    <source>
        <dbReference type="EMBL" id="MDU0344766.1"/>
    </source>
</evidence>
<protein>
    <submittedName>
        <fullName evidence="4">VanZ family protein</fullName>
    </submittedName>
</protein>
<feature type="transmembrane region" description="Helical" evidence="1">
    <location>
        <begin position="114"/>
        <end position="136"/>
    </location>
</feature>
<evidence type="ECO:0000259" key="3">
    <source>
        <dbReference type="Pfam" id="PF04892"/>
    </source>
</evidence>
<evidence type="ECO:0000313" key="5">
    <source>
        <dbReference type="Proteomes" id="UP001261125"/>
    </source>
</evidence>
<sequence>MRQLFAWTGLGLCLALVLTATMSPTPIDSGYESAIERVLSVLHRNGVPAWFGYRWFEFSANIAMFLPLGYFVSLVFPTRFLWLALPLLPALSVALETVQFFVLPARFATINDVIANTIGGWGGVAVAALTVAAVHARDRRVLQRWRERHVVGVREVAS</sequence>
<feature type="transmembrane region" description="Helical" evidence="1">
    <location>
        <begin position="53"/>
        <end position="73"/>
    </location>
</feature>
<accession>A0ABU3SJA5</accession>
<dbReference type="InterPro" id="IPR006976">
    <property type="entry name" value="VanZ-like"/>
</dbReference>
<keyword evidence="5" id="KW-1185">Reference proteome</keyword>
<dbReference type="RefSeq" id="WP_316003484.1">
    <property type="nucleotide sequence ID" value="NZ_JAWDIT010000001.1"/>
</dbReference>
<feature type="domain" description="VanZ-like" evidence="3">
    <location>
        <begin position="12"/>
        <end position="129"/>
    </location>
</feature>
<reference evidence="4 5" key="1">
    <citation type="submission" date="2023-09" db="EMBL/GenBank/DDBJ databases">
        <title>Microbacterium fusihabitans sp. nov., Microbacterium phycihabitans sp. nov., and Microbacterium cervinum sp. nov., isolated from dried seaweeds of beach.</title>
        <authorList>
            <person name="Lee S.D."/>
        </authorList>
    </citation>
    <scope>NUCLEOTIDE SEQUENCE [LARGE SCALE GENOMIC DNA]</scope>
    <source>
        <strain evidence="4 5">KSW2-29</strain>
    </source>
</reference>
<proteinExistence type="predicted"/>
<keyword evidence="2" id="KW-0732">Signal</keyword>
<evidence type="ECO:0000256" key="1">
    <source>
        <dbReference type="SAM" id="Phobius"/>
    </source>
</evidence>
<dbReference type="Pfam" id="PF04892">
    <property type="entry name" value="VanZ"/>
    <property type="match status" value="1"/>
</dbReference>